<dbReference type="Gene3D" id="3.40.50.300">
    <property type="entry name" value="P-loop containing nucleotide triphosphate hydrolases"/>
    <property type="match status" value="1"/>
</dbReference>
<dbReference type="GO" id="GO:0051782">
    <property type="term" value="P:negative regulation of cell division"/>
    <property type="evidence" value="ECO:0007669"/>
    <property type="project" value="TreeGrafter"/>
</dbReference>
<dbReference type="PANTHER" id="PTHR43384:SF13">
    <property type="entry name" value="SLR0110 PROTEIN"/>
    <property type="match status" value="1"/>
</dbReference>
<evidence type="ECO:0000313" key="6">
    <source>
        <dbReference type="Proteomes" id="UP000285138"/>
    </source>
</evidence>
<evidence type="ECO:0000259" key="4">
    <source>
        <dbReference type="PROSITE" id="PS50110"/>
    </source>
</evidence>
<dbReference type="AlphaFoldDB" id="A0A424YAS9"/>
<dbReference type="PROSITE" id="PS50110">
    <property type="entry name" value="RESPONSE_REGULATORY"/>
    <property type="match status" value="1"/>
</dbReference>
<dbReference type="InterPro" id="IPR001789">
    <property type="entry name" value="Sig_transdc_resp-reg_receiver"/>
</dbReference>
<dbReference type="SMART" id="SM00448">
    <property type="entry name" value="REC"/>
    <property type="match status" value="1"/>
</dbReference>
<organism evidence="5 6">
    <name type="scientific">Candidatus Syntrophonatronum acetioxidans</name>
    <dbReference type="NCBI Taxonomy" id="1795816"/>
    <lineage>
        <taxon>Bacteria</taxon>
        <taxon>Bacillati</taxon>
        <taxon>Bacillota</taxon>
        <taxon>Clostridia</taxon>
        <taxon>Eubacteriales</taxon>
        <taxon>Syntrophomonadaceae</taxon>
        <taxon>Candidatus Syntrophonatronum</taxon>
    </lineage>
</organism>
<gene>
    <name evidence="5" type="ORF">D5R97_09200</name>
</gene>
<dbReference type="InterPro" id="IPR002586">
    <property type="entry name" value="CobQ/CobB/MinD/ParA_Nub-bd_dom"/>
</dbReference>
<dbReference type="GO" id="GO:0009898">
    <property type="term" value="C:cytoplasmic side of plasma membrane"/>
    <property type="evidence" value="ECO:0007669"/>
    <property type="project" value="TreeGrafter"/>
</dbReference>
<dbReference type="EMBL" id="QZAA01000245">
    <property type="protein sequence ID" value="RQD73603.1"/>
    <property type="molecule type" value="Genomic_DNA"/>
</dbReference>
<dbReference type="Pfam" id="PF00072">
    <property type="entry name" value="Response_reg"/>
    <property type="match status" value="1"/>
</dbReference>
<protein>
    <recommendedName>
        <fullName evidence="1">Stage 0 sporulation protein A homolog</fullName>
    </recommendedName>
</protein>
<accession>A0A424YAS9</accession>
<dbReference type="GO" id="GO:0000160">
    <property type="term" value="P:phosphorelay signal transduction system"/>
    <property type="evidence" value="ECO:0007669"/>
    <property type="project" value="InterPro"/>
</dbReference>
<comment type="function">
    <text evidence="2">May play the central regulatory role in sporulation. It may be an element of the effector pathway responsible for the activation of sporulation genes in response to nutritional stress. Spo0A may act in concert with spo0H (a sigma factor) to control the expression of some genes that are critical to the sporulation process.</text>
</comment>
<dbReference type="Proteomes" id="UP000285138">
    <property type="component" value="Unassembled WGS sequence"/>
</dbReference>
<name>A0A424YAS9_9FIRM</name>
<dbReference type="GO" id="GO:0016887">
    <property type="term" value="F:ATP hydrolysis activity"/>
    <property type="evidence" value="ECO:0007669"/>
    <property type="project" value="TreeGrafter"/>
</dbReference>
<dbReference type="PANTHER" id="PTHR43384">
    <property type="entry name" value="SEPTUM SITE-DETERMINING PROTEIN MIND HOMOLOG, CHLOROPLASTIC-RELATED"/>
    <property type="match status" value="1"/>
</dbReference>
<proteinExistence type="predicted"/>
<evidence type="ECO:0000256" key="2">
    <source>
        <dbReference type="ARBA" id="ARBA00024867"/>
    </source>
</evidence>
<evidence type="ECO:0000313" key="5">
    <source>
        <dbReference type="EMBL" id="RQD73603.1"/>
    </source>
</evidence>
<evidence type="ECO:0000256" key="3">
    <source>
        <dbReference type="PROSITE-ProRule" id="PRU00169"/>
    </source>
</evidence>
<evidence type="ECO:0000256" key="1">
    <source>
        <dbReference type="ARBA" id="ARBA00018672"/>
    </source>
</evidence>
<comment type="caution">
    <text evidence="5">The sequence shown here is derived from an EMBL/GenBank/DDBJ whole genome shotgun (WGS) entry which is preliminary data.</text>
</comment>
<keyword evidence="3" id="KW-0597">Phosphoprotein</keyword>
<dbReference type="SUPFAM" id="SSF52540">
    <property type="entry name" value="P-loop containing nucleoside triphosphate hydrolases"/>
    <property type="match status" value="1"/>
</dbReference>
<reference evidence="5 6" key="1">
    <citation type="submission" date="2018-08" db="EMBL/GenBank/DDBJ databases">
        <title>The metabolism and importance of syntrophic acetate oxidation coupled to methane or sulfide production in haloalkaline environments.</title>
        <authorList>
            <person name="Timmers P.H.A."/>
            <person name="Vavourakis C.D."/>
            <person name="Sorokin D.Y."/>
            <person name="Sinninghe Damste J.S."/>
            <person name="Muyzer G."/>
            <person name="Stams A.J.M."/>
            <person name="Plugge C.M."/>
        </authorList>
    </citation>
    <scope>NUCLEOTIDE SEQUENCE [LARGE SCALE GENOMIC DNA]</scope>
    <source>
        <strain evidence="5">MSAO_Bac1</strain>
    </source>
</reference>
<dbReference type="Gene3D" id="3.40.50.2300">
    <property type="match status" value="1"/>
</dbReference>
<feature type="modified residue" description="4-aspartylphosphate" evidence="3">
    <location>
        <position position="56"/>
    </location>
</feature>
<feature type="domain" description="Response regulatory" evidence="4">
    <location>
        <begin position="5"/>
        <end position="120"/>
    </location>
</feature>
<dbReference type="GO" id="GO:0005829">
    <property type="term" value="C:cytosol"/>
    <property type="evidence" value="ECO:0007669"/>
    <property type="project" value="TreeGrafter"/>
</dbReference>
<dbReference type="Pfam" id="PF01656">
    <property type="entry name" value="CbiA"/>
    <property type="match status" value="1"/>
</dbReference>
<dbReference type="SUPFAM" id="SSF52172">
    <property type="entry name" value="CheY-like"/>
    <property type="match status" value="1"/>
</dbReference>
<sequence length="397" mass="44518">MDYIRTLVACEDQEDRSNIIDMLNSVEYIKVIGEAGTTEEALELIDQTNLEVALIDSQLPGDGYKLAERIAEDYPGLSMIIIEGELKEETLRKAIFAGARDVLIYPFKPAKLIDSIYRSYQMEKKKESLQRDRLPRTRRKGKQGQVITVFSTKGGVGKTFISSNLAVALAQHTGEKVVLVDLDLDFGNAALALNIIPRYTLSDIVNEIRNLDQDLLESYLIPHKSGIKVLPANAQPQIVEFINSEHIEIILRVLQSAFDYVVVDMPARFYEPVNPAFLAADLLFLITTPEVATIRNIKASLVALNELNYPKSKIKVILNKMEPRGEIKPRDVETTLNHNLYGLLPADYKLVTSSLNKGIPVILLYPRAKISRSFQDLARQVSGNHKEKQVKVASENT</sequence>
<dbReference type="InterPro" id="IPR050625">
    <property type="entry name" value="ParA/MinD_ATPase"/>
</dbReference>
<dbReference type="InterPro" id="IPR011006">
    <property type="entry name" value="CheY-like_superfamily"/>
</dbReference>
<dbReference type="GO" id="GO:0005524">
    <property type="term" value="F:ATP binding"/>
    <property type="evidence" value="ECO:0007669"/>
    <property type="project" value="TreeGrafter"/>
</dbReference>
<dbReference type="InterPro" id="IPR027417">
    <property type="entry name" value="P-loop_NTPase"/>
</dbReference>